<organism evidence="1 2">
    <name type="scientific">Panagrolaimus sp. PS1159</name>
    <dbReference type="NCBI Taxonomy" id="55785"/>
    <lineage>
        <taxon>Eukaryota</taxon>
        <taxon>Metazoa</taxon>
        <taxon>Ecdysozoa</taxon>
        <taxon>Nematoda</taxon>
        <taxon>Chromadorea</taxon>
        <taxon>Rhabditida</taxon>
        <taxon>Tylenchina</taxon>
        <taxon>Panagrolaimomorpha</taxon>
        <taxon>Panagrolaimoidea</taxon>
        <taxon>Panagrolaimidae</taxon>
        <taxon>Panagrolaimus</taxon>
    </lineage>
</organism>
<proteinExistence type="predicted"/>
<sequence>ENSESKNIKKLFGSNHDEPSEGTKCQYKSYPSPPKPSVQCRKGGNCITGVAGLKEAPPVKYQNISSSECIAFQCGNNERFMTGAGDFEDLEKICTNIPLADMQKIKANKKDGYYYFNETISTIVISCSDADFCAFEHWDHFSKNVPEYENVLTKWTVKPNTGSCNYESLSIPLPKVIPTPEEKASTKLVTQTQPSKPDEIVTSEPQPQPEPLKQDGSENRSNGFKLSGIFIFGFILFYLW</sequence>
<evidence type="ECO:0000313" key="2">
    <source>
        <dbReference type="WBParaSite" id="PS1159_v2.g2099.t1"/>
    </source>
</evidence>
<reference evidence="2" key="1">
    <citation type="submission" date="2022-11" db="UniProtKB">
        <authorList>
            <consortium name="WormBaseParasite"/>
        </authorList>
    </citation>
    <scope>IDENTIFICATION</scope>
</reference>
<dbReference type="Proteomes" id="UP000887580">
    <property type="component" value="Unplaced"/>
</dbReference>
<evidence type="ECO:0000313" key="1">
    <source>
        <dbReference type="Proteomes" id="UP000887580"/>
    </source>
</evidence>
<dbReference type="WBParaSite" id="PS1159_v2.g2099.t1">
    <property type="protein sequence ID" value="PS1159_v2.g2099.t1"/>
    <property type="gene ID" value="PS1159_v2.g2099"/>
</dbReference>
<accession>A0AC35FUQ3</accession>
<name>A0AC35FUQ3_9BILA</name>
<protein>
    <submittedName>
        <fullName evidence="2">Uncharacterized protein</fullName>
    </submittedName>
</protein>